<dbReference type="PROSITE" id="PS50005">
    <property type="entry name" value="TPR"/>
    <property type="match status" value="2"/>
</dbReference>
<dbReference type="Pfam" id="PF13181">
    <property type="entry name" value="TPR_8"/>
    <property type="match status" value="1"/>
</dbReference>
<gene>
    <name evidence="4" type="ORF">NCTC12858_00724</name>
</gene>
<dbReference type="EMBL" id="LS483447">
    <property type="protein sequence ID" value="SQH72890.1"/>
    <property type="molecule type" value="Genomic_DNA"/>
</dbReference>
<keyword evidence="2 3" id="KW-0802">TPR repeat</keyword>
<name>A0A2X4PJM0_9PORP</name>
<reference evidence="4 5" key="1">
    <citation type="submission" date="2018-06" db="EMBL/GenBank/DDBJ databases">
        <authorList>
            <consortium name="Pathogen Informatics"/>
            <person name="Doyle S."/>
        </authorList>
    </citation>
    <scope>NUCLEOTIDE SEQUENCE [LARGE SCALE GENOMIC DNA]</scope>
    <source>
        <strain evidence="4 5">NCTC12858</strain>
    </source>
</reference>
<dbReference type="InterPro" id="IPR051012">
    <property type="entry name" value="CellSynth/LPSAsmb/PSIAsmb"/>
</dbReference>
<dbReference type="SUPFAM" id="SSF48452">
    <property type="entry name" value="TPR-like"/>
    <property type="match status" value="5"/>
</dbReference>
<dbReference type="PANTHER" id="PTHR45586:SF1">
    <property type="entry name" value="LIPOPOLYSACCHARIDE ASSEMBLY PROTEIN B"/>
    <property type="match status" value="1"/>
</dbReference>
<dbReference type="AlphaFoldDB" id="A0A2X4PJM0"/>
<evidence type="ECO:0000256" key="2">
    <source>
        <dbReference type="ARBA" id="ARBA00022803"/>
    </source>
</evidence>
<dbReference type="InterPro" id="IPR019734">
    <property type="entry name" value="TPR_rpt"/>
</dbReference>
<dbReference type="SMART" id="SM00028">
    <property type="entry name" value="TPR"/>
    <property type="match status" value="8"/>
</dbReference>
<dbReference type="RefSeq" id="WP_023939510.1">
    <property type="nucleotide sequence ID" value="NZ_LS483447.1"/>
</dbReference>
<dbReference type="PANTHER" id="PTHR45586">
    <property type="entry name" value="TPR REPEAT-CONTAINING PROTEIN PA4667"/>
    <property type="match status" value="1"/>
</dbReference>
<accession>A0A2X4PJM0</accession>
<evidence type="ECO:0000256" key="1">
    <source>
        <dbReference type="ARBA" id="ARBA00022737"/>
    </source>
</evidence>
<dbReference type="Pfam" id="PF13432">
    <property type="entry name" value="TPR_16"/>
    <property type="match status" value="3"/>
</dbReference>
<evidence type="ECO:0000313" key="4">
    <source>
        <dbReference type="EMBL" id="SQH72890.1"/>
    </source>
</evidence>
<proteinExistence type="predicted"/>
<keyword evidence="5" id="KW-1185">Reference proteome</keyword>
<keyword evidence="1" id="KW-0677">Repeat</keyword>
<feature type="repeat" description="TPR" evidence="3">
    <location>
        <begin position="548"/>
        <end position="581"/>
    </location>
</feature>
<evidence type="ECO:0000256" key="3">
    <source>
        <dbReference type="PROSITE-ProRule" id="PRU00339"/>
    </source>
</evidence>
<dbReference type="Gene3D" id="1.25.40.10">
    <property type="entry name" value="Tetratricopeptide repeat domain"/>
    <property type="match status" value="8"/>
</dbReference>
<feature type="repeat" description="TPR" evidence="3">
    <location>
        <begin position="434"/>
        <end position="467"/>
    </location>
</feature>
<organism evidence="4 5">
    <name type="scientific">Porphyromonas crevioricanis</name>
    <dbReference type="NCBI Taxonomy" id="393921"/>
    <lineage>
        <taxon>Bacteria</taxon>
        <taxon>Pseudomonadati</taxon>
        <taxon>Bacteroidota</taxon>
        <taxon>Bacteroidia</taxon>
        <taxon>Bacteroidales</taxon>
        <taxon>Porphyromonadaceae</taxon>
        <taxon>Porphyromonas</taxon>
    </lineage>
</organism>
<sequence length="1003" mass="112476">MKRLITTVLLATQAIALSAQQPNKYLEQQDLSDGIARYRQGHYAAAIASLDRYIEASKEKELDFSEALFYRNAAEAQMGRADADVLLLRYLERYPDSPYRAKTYALLGGIYLTQGDYERAVYFYGRIEPHALRAEEEIQVKVRQAYAMMQIPDKQRKAEDIRYLLGSVGDGNSIWHKQARFYGAVLDFQQGQYDAARRALLGVAWPEDLADEAEGYLGQINFAEGKWSTAVGTLEQLWQSRPDMRSRKELQRAAGMSYFHLGDYDNSARLLSSYVASSDESIEPELACALGISQYRMGQYHEAERPLTIAASGSDLTAAVAALYLGQTKIELNNFTEAVLAFEQVEGNTEATADIREAALYNMAITLRQSGSSSFGQAVNAAERFLRNFPQSKYRDDIALLLTEAYYTSKDYASSLASINRIEMPTQSIRIAKQYILARLGDLAMGEHRYSEAEAYYSQALDIDTSSQYAAEALLGRSQAKYQSDRYPSAAEDALAYVQRFGRSGNDNLANARYTLGYALFNQKQFGRAYAALADFVATPGVSTERIADARTRMGDCLYAQKRMNEATEMYRTAYEQHPTAGATALYRLSEIYGYKEQYDKQMATIDKYLSQYPAAENAAELLYNKGRAAIVGRMPLSTAETSLQKVIRDYPESRWGRMACLELAMLYHHNGQTDRAIVQYKGVIEKYPQSDEARQALSDLRVIYLQADRAEEYASYVEQVGAKDYAAELTQTDKLLFEQAMTRFNNGSANAAVAFEQFLEKYPKGAEANRARLYLAKTYQKESRIDEAARVLATLNNQDVVPEIRSEAQGLLGQLLMDKGDYAQAFALYSDAYKSATSQMAYNNYAVSAIRAAYLLQRHDDLLVIAREVKSSGKLGDEKEVSLFEAKALHAKGRSAEAVTLLHPISKETDTALGAEALVTLAQIKYEVGDLQTAKSLCDKFIKQSTPQQYWLARGFVLLADIYIKMGQPETAKQYLLSLEKNYSGEEADIKEMINSRLSKMN</sequence>
<dbReference type="KEGG" id="pcre:NCTC12858_00724"/>
<protein>
    <submittedName>
        <fullName evidence="4">Tol-pal system protein YbgF</fullName>
    </submittedName>
</protein>
<dbReference type="Pfam" id="PF13174">
    <property type="entry name" value="TPR_6"/>
    <property type="match status" value="1"/>
</dbReference>
<dbReference type="Proteomes" id="UP000249300">
    <property type="component" value="Chromosome 1"/>
</dbReference>
<dbReference type="InterPro" id="IPR011990">
    <property type="entry name" value="TPR-like_helical_dom_sf"/>
</dbReference>
<evidence type="ECO:0000313" key="5">
    <source>
        <dbReference type="Proteomes" id="UP000249300"/>
    </source>
</evidence>